<dbReference type="GO" id="GO:0005886">
    <property type="term" value="C:plasma membrane"/>
    <property type="evidence" value="ECO:0007669"/>
    <property type="project" value="UniProtKB-SubCell"/>
</dbReference>
<dbReference type="SUPFAM" id="SSF56436">
    <property type="entry name" value="C-type lectin-like"/>
    <property type="match status" value="1"/>
</dbReference>
<dbReference type="SMART" id="SM00034">
    <property type="entry name" value="CLECT"/>
    <property type="match status" value="1"/>
</dbReference>
<evidence type="ECO:0000259" key="5">
    <source>
        <dbReference type="PROSITE" id="PS50041"/>
    </source>
</evidence>
<dbReference type="InterPro" id="IPR050828">
    <property type="entry name" value="C-type_lectin/matrix_domain"/>
</dbReference>
<proteinExistence type="predicted"/>
<comment type="subcellular location">
    <subcellularLocation>
        <location evidence="1">Cell membrane</location>
        <topology evidence="1">Single-pass type II membrane protein</topology>
    </subcellularLocation>
    <subcellularLocation>
        <location evidence="2">Secreted</location>
    </subcellularLocation>
</comment>
<evidence type="ECO:0000313" key="7">
    <source>
        <dbReference type="Proteomes" id="UP000694545"/>
    </source>
</evidence>
<keyword evidence="3" id="KW-0964">Secreted</keyword>
<dbReference type="Pfam" id="PF00059">
    <property type="entry name" value="Lectin_C"/>
    <property type="match status" value="1"/>
</dbReference>
<organism evidence="6 7">
    <name type="scientific">Varanus komodoensis</name>
    <name type="common">Komodo dragon</name>
    <dbReference type="NCBI Taxonomy" id="61221"/>
    <lineage>
        <taxon>Eukaryota</taxon>
        <taxon>Metazoa</taxon>
        <taxon>Chordata</taxon>
        <taxon>Craniata</taxon>
        <taxon>Vertebrata</taxon>
        <taxon>Euteleostomi</taxon>
        <taxon>Lepidosauria</taxon>
        <taxon>Squamata</taxon>
        <taxon>Bifurcata</taxon>
        <taxon>Unidentata</taxon>
        <taxon>Episquamata</taxon>
        <taxon>Toxicofera</taxon>
        <taxon>Anguimorpha</taxon>
        <taxon>Paleoanguimorpha</taxon>
        <taxon>Varanoidea</taxon>
        <taxon>Varanidae</taxon>
        <taxon>Varanus</taxon>
    </lineage>
</organism>
<feature type="domain" description="C-type lectin" evidence="5">
    <location>
        <begin position="47"/>
        <end position="151"/>
    </location>
</feature>
<dbReference type="GO" id="GO:0005576">
    <property type="term" value="C:extracellular region"/>
    <property type="evidence" value="ECO:0007669"/>
    <property type="project" value="UniProtKB-SubCell"/>
</dbReference>
<accession>A0A8D2KUV2</accession>
<dbReference type="Ensembl" id="ENSVKKT00000009120.1">
    <property type="protein sequence ID" value="ENSVKKP00000008892.1"/>
    <property type="gene ID" value="ENSVKKG00000006314.1"/>
</dbReference>
<keyword evidence="7" id="KW-1185">Reference proteome</keyword>
<dbReference type="GO" id="GO:0030246">
    <property type="term" value="F:carbohydrate binding"/>
    <property type="evidence" value="ECO:0007669"/>
    <property type="project" value="UniProtKB-KW"/>
</dbReference>
<dbReference type="CDD" id="cd03593">
    <property type="entry name" value="CLECT_NK_receptors_like"/>
    <property type="match status" value="1"/>
</dbReference>
<protein>
    <recommendedName>
        <fullName evidence="5">C-type lectin domain-containing protein</fullName>
    </recommendedName>
</protein>
<dbReference type="Proteomes" id="UP000694545">
    <property type="component" value="Unplaced"/>
</dbReference>
<dbReference type="InterPro" id="IPR016186">
    <property type="entry name" value="C-type_lectin-like/link_sf"/>
</dbReference>
<name>A0A8D2KUV2_VARKO</name>
<evidence type="ECO:0000256" key="4">
    <source>
        <dbReference type="ARBA" id="ARBA00022734"/>
    </source>
</evidence>
<reference evidence="6" key="2">
    <citation type="submission" date="2025-09" db="UniProtKB">
        <authorList>
            <consortium name="Ensembl"/>
        </authorList>
    </citation>
    <scope>IDENTIFICATION</scope>
</reference>
<dbReference type="InterPro" id="IPR001304">
    <property type="entry name" value="C-type_lectin-like"/>
</dbReference>
<evidence type="ECO:0000256" key="1">
    <source>
        <dbReference type="ARBA" id="ARBA00004401"/>
    </source>
</evidence>
<dbReference type="OMA" id="ESTRTWT"/>
<dbReference type="InterPro" id="IPR033992">
    <property type="entry name" value="NKR-like_CTLD"/>
</dbReference>
<sequence length="156" mass="17417">MPFSSLSSSSEAPLHQVNGWMPWTTPAQLPGAPATPVGCCPDGWAGYERRCYHFAEAEKNWTSSKSDCSSLNASLTVVDSQEEMNFLRRYKTPADYWIGLRRDLETDPWRWIDGTIFNNWFPVGGLGECAYVNQRGIASSSCAIEQAWICSKPASR</sequence>
<reference evidence="6" key="1">
    <citation type="submission" date="2025-08" db="UniProtKB">
        <authorList>
            <consortium name="Ensembl"/>
        </authorList>
    </citation>
    <scope>IDENTIFICATION</scope>
</reference>
<dbReference type="PROSITE" id="PS50041">
    <property type="entry name" value="C_TYPE_LECTIN_2"/>
    <property type="match status" value="1"/>
</dbReference>
<dbReference type="Gene3D" id="3.10.100.10">
    <property type="entry name" value="Mannose-Binding Protein A, subunit A"/>
    <property type="match status" value="1"/>
</dbReference>
<dbReference type="PANTHER" id="PTHR45710:SF35">
    <property type="entry name" value="C-TYPE LECTIN DOMAIN FAMILY 2 MEMBER D"/>
    <property type="match status" value="1"/>
</dbReference>
<evidence type="ECO:0000256" key="2">
    <source>
        <dbReference type="ARBA" id="ARBA00004613"/>
    </source>
</evidence>
<keyword evidence="4" id="KW-0430">Lectin</keyword>
<dbReference type="InterPro" id="IPR016187">
    <property type="entry name" value="CTDL_fold"/>
</dbReference>
<evidence type="ECO:0000256" key="3">
    <source>
        <dbReference type="ARBA" id="ARBA00022525"/>
    </source>
</evidence>
<evidence type="ECO:0000313" key="6">
    <source>
        <dbReference type="Ensembl" id="ENSVKKP00000008892.1"/>
    </source>
</evidence>
<dbReference type="PANTHER" id="PTHR45710">
    <property type="entry name" value="C-TYPE LECTIN DOMAIN-CONTAINING PROTEIN 180"/>
    <property type="match status" value="1"/>
</dbReference>
<dbReference type="AlphaFoldDB" id="A0A8D2KUV2"/>